<keyword evidence="3" id="KW-1185">Reference proteome</keyword>
<reference evidence="2 3" key="1">
    <citation type="journal article" date="2019" name="New Phytol.">
        <title>Comparative genomics reveals unique wood-decay strategies and fruiting body development in the Schizophyllaceae.</title>
        <authorList>
            <person name="Almasi E."/>
            <person name="Sahu N."/>
            <person name="Krizsan K."/>
            <person name="Balint B."/>
            <person name="Kovacs G.M."/>
            <person name="Kiss B."/>
            <person name="Cseklye J."/>
            <person name="Drula E."/>
            <person name="Henrissat B."/>
            <person name="Nagy I."/>
            <person name="Chovatia M."/>
            <person name="Adam C."/>
            <person name="LaButti K."/>
            <person name="Lipzen A."/>
            <person name="Riley R."/>
            <person name="Grigoriev I.V."/>
            <person name="Nagy L.G."/>
        </authorList>
    </citation>
    <scope>NUCLEOTIDE SEQUENCE [LARGE SCALE GENOMIC DNA]</scope>
    <source>
        <strain evidence="2 3">NL-1724</strain>
    </source>
</reference>
<feature type="compositionally biased region" description="Pro residues" evidence="1">
    <location>
        <begin position="174"/>
        <end position="188"/>
    </location>
</feature>
<dbReference type="AlphaFoldDB" id="A0A550C3V3"/>
<feature type="compositionally biased region" description="Basic and acidic residues" evidence="1">
    <location>
        <begin position="539"/>
        <end position="554"/>
    </location>
</feature>
<dbReference type="EMBL" id="VDMD01000028">
    <property type="protein sequence ID" value="TRM59450.1"/>
    <property type="molecule type" value="Genomic_DNA"/>
</dbReference>
<feature type="compositionally biased region" description="Low complexity" evidence="1">
    <location>
        <begin position="75"/>
        <end position="90"/>
    </location>
</feature>
<comment type="caution">
    <text evidence="2">The sequence shown here is derived from an EMBL/GenBank/DDBJ whole genome shotgun (WGS) entry which is preliminary data.</text>
</comment>
<name>A0A550C3V3_9AGAR</name>
<evidence type="ECO:0000256" key="1">
    <source>
        <dbReference type="SAM" id="MobiDB-lite"/>
    </source>
</evidence>
<evidence type="ECO:0000313" key="2">
    <source>
        <dbReference type="EMBL" id="TRM59450.1"/>
    </source>
</evidence>
<evidence type="ECO:0000313" key="3">
    <source>
        <dbReference type="Proteomes" id="UP000320762"/>
    </source>
</evidence>
<feature type="region of interest" description="Disordered" evidence="1">
    <location>
        <begin position="471"/>
        <end position="569"/>
    </location>
</feature>
<feature type="compositionally biased region" description="Basic residues" evidence="1">
    <location>
        <begin position="248"/>
        <end position="257"/>
    </location>
</feature>
<feature type="region of interest" description="Disordered" evidence="1">
    <location>
        <begin position="174"/>
        <end position="257"/>
    </location>
</feature>
<dbReference type="Proteomes" id="UP000320762">
    <property type="component" value="Unassembled WGS sequence"/>
</dbReference>
<gene>
    <name evidence="2" type="ORF">BD626DRAFT_572728</name>
</gene>
<proteinExistence type="predicted"/>
<dbReference type="OrthoDB" id="3016333at2759"/>
<organism evidence="2 3">
    <name type="scientific">Schizophyllum amplum</name>
    <dbReference type="NCBI Taxonomy" id="97359"/>
    <lineage>
        <taxon>Eukaryota</taxon>
        <taxon>Fungi</taxon>
        <taxon>Dikarya</taxon>
        <taxon>Basidiomycota</taxon>
        <taxon>Agaricomycotina</taxon>
        <taxon>Agaricomycetes</taxon>
        <taxon>Agaricomycetidae</taxon>
        <taxon>Agaricales</taxon>
        <taxon>Schizophyllaceae</taxon>
        <taxon>Schizophyllum</taxon>
    </lineage>
</organism>
<feature type="compositionally biased region" description="Basic and acidic residues" evidence="1">
    <location>
        <begin position="91"/>
        <end position="114"/>
    </location>
</feature>
<feature type="compositionally biased region" description="Polar residues" evidence="1">
    <location>
        <begin position="496"/>
        <end position="507"/>
    </location>
</feature>
<accession>A0A550C3V3</accession>
<sequence length="585" mass="64180">MAFLFQNHHGKKSKRDRSPPAPPKTPTPSEEIPRLITKSPATNRVVKRGREHDDTPRITVRTRSTSPPAPPPMLFPSVSAAAPEPSQADAARTRRREDAFRRRQEQEQRRREARPPVAAPSTTPLTDDEQNEMEFLICLSEAASLAKAVKPSSEAVTLIHELVRLSGIHFEPPTPSLPPAPVAQPPVSPSTNTPHAPTVHSAPGPEGPRRSYAATAKSLPTRPQPPRHSERPAKQPGTLKTPPSARAPKPRGRRPPRRLLVVSDLPALHFPDPTQRPHPLTILDAVNKPVVVESGDGIIGVSFTRGGQIALHTESPGAAARLLAKFSGNISRSLGKLFNVDPTRAELQLDAPWHKVVVHDVPIPPKGWASWPSHFGDDTTVQQLAQGVRDWEREVSQKVNKAGSRQGLKQFQALIKDRDHGVLFKALQSAQHGKNQTVSFVAAFSEESTANALLRNGISLTHGYDTHCSPAHAVTSRTSQRAASPSPDALDAQPSLIATPSSPSHTAEPTRPCEQREDRNADHVEPRSHSTSDVPVVFDSDRSQRGVEKKEAGYHDFSTGKRRPPPLFQKFFDRLPDKRITDWQF</sequence>
<protein>
    <submittedName>
        <fullName evidence="2">Uncharacterized protein</fullName>
    </submittedName>
</protein>
<feature type="region of interest" description="Disordered" evidence="1">
    <location>
        <begin position="1"/>
        <end position="130"/>
    </location>
</feature>
<feature type="compositionally biased region" description="Basic and acidic residues" evidence="1">
    <location>
        <begin position="511"/>
        <end position="530"/>
    </location>
</feature>